<feature type="compositionally biased region" description="Polar residues" evidence="1">
    <location>
        <begin position="54"/>
        <end position="63"/>
    </location>
</feature>
<accession>X6N0N7</accession>
<gene>
    <name evidence="2" type="ORF">RFI_17391</name>
</gene>
<comment type="caution">
    <text evidence="2">The sequence shown here is derived from an EMBL/GenBank/DDBJ whole genome shotgun (WGS) entry which is preliminary data.</text>
</comment>
<feature type="region of interest" description="Disordered" evidence="1">
    <location>
        <begin position="1"/>
        <end position="70"/>
    </location>
</feature>
<name>X6N0N7_RETFI</name>
<sequence>MKTRRLGSVDSMEEENERENPQGVENNNAEKKRKGSTGGEPREYHGRNEPFLANNESLHQNGDSDVGEGNTLNEANVSVVVPKPSDSKSDREWIHMLSKTFEKCHKQGKLDDTMFNKKVVRLEQMHLWHHVLSHSGNAYSNIKEIKLRWCALQSNGIKLLMDGLYQCTIHQNLEVLDLMERKK</sequence>
<keyword evidence="3" id="KW-1185">Reference proteome</keyword>
<organism evidence="2 3">
    <name type="scientific">Reticulomyxa filosa</name>
    <dbReference type="NCBI Taxonomy" id="46433"/>
    <lineage>
        <taxon>Eukaryota</taxon>
        <taxon>Sar</taxon>
        <taxon>Rhizaria</taxon>
        <taxon>Retaria</taxon>
        <taxon>Foraminifera</taxon>
        <taxon>Monothalamids</taxon>
        <taxon>Reticulomyxidae</taxon>
        <taxon>Reticulomyxa</taxon>
    </lineage>
</organism>
<evidence type="ECO:0000313" key="3">
    <source>
        <dbReference type="Proteomes" id="UP000023152"/>
    </source>
</evidence>
<evidence type="ECO:0000256" key="1">
    <source>
        <dbReference type="SAM" id="MobiDB-lite"/>
    </source>
</evidence>
<proteinExistence type="predicted"/>
<dbReference type="Proteomes" id="UP000023152">
    <property type="component" value="Unassembled WGS sequence"/>
</dbReference>
<dbReference type="SUPFAM" id="SSF52047">
    <property type="entry name" value="RNI-like"/>
    <property type="match status" value="1"/>
</dbReference>
<dbReference type="EMBL" id="ASPP01013237">
    <property type="protein sequence ID" value="ETO19835.1"/>
    <property type="molecule type" value="Genomic_DNA"/>
</dbReference>
<reference evidence="2 3" key="1">
    <citation type="journal article" date="2013" name="Curr. Biol.">
        <title>The Genome of the Foraminiferan Reticulomyxa filosa.</title>
        <authorList>
            <person name="Glockner G."/>
            <person name="Hulsmann N."/>
            <person name="Schleicher M."/>
            <person name="Noegel A.A."/>
            <person name="Eichinger L."/>
            <person name="Gallinger C."/>
            <person name="Pawlowski J."/>
            <person name="Sierra R."/>
            <person name="Euteneuer U."/>
            <person name="Pillet L."/>
            <person name="Moustafa A."/>
            <person name="Platzer M."/>
            <person name="Groth M."/>
            <person name="Szafranski K."/>
            <person name="Schliwa M."/>
        </authorList>
    </citation>
    <scope>NUCLEOTIDE SEQUENCE [LARGE SCALE GENOMIC DNA]</scope>
</reference>
<protein>
    <submittedName>
        <fullName evidence="2">Uncharacterized protein</fullName>
    </submittedName>
</protein>
<evidence type="ECO:0000313" key="2">
    <source>
        <dbReference type="EMBL" id="ETO19835.1"/>
    </source>
</evidence>
<dbReference type="AlphaFoldDB" id="X6N0N7"/>